<keyword evidence="2" id="KW-1133">Transmembrane helix</keyword>
<gene>
    <name evidence="3" type="ORF">LCGC14_1695780</name>
</gene>
<keyword evidence="2" id="KW-0472">Membrane</keyword>
<dbReference type="Pfam" id="PF11617">
    <property type="entry name" value="Cu-binding_MopE"/>
    <property type="match status" value="11"/>
</dbReference>
<dbReference type="NCBIfam" id="NF041770">
    <property type="entry name" value="CFI_box_CTERM"/>
    <property type="match status" value="1"/>
</dbReference>
<feature type="compositionally biased region" description="Polar residues" evidence="1">
    <location>
        <begin position="175"/>
        <end position="185"/>
    </location>
</feature>
<dbReference type="InterPro" id="IPR021655">
    <property type="entry name" value="Put_metal-bd"/>
</dbReference>
<dbReference type="EMBL" id="LAZR01014901">
    <property type="protein sequence ID" value="KKM15468.1"/>
    <property type="molecule type" value="Genomic_DNA"/>
</dbReference>
<dbReference type="AlphaFoldDB" id="A0A0F9JZY5"/>
<name>A0A0F9JZY5_9ZZZZ</name>
<proteinExistence type="predicted"/>
<sequence length="751" mass="80735">MLKARLNKVSVAGFVLGIMFISTLLVFAPSQAEANSGCFFPDYYLASGTSNSDNLAVSPGTYCFVVDGIWGVERWTEWYVNGGYTGTAENDRSWWFDNYTDPTFEYTFASGTTTIIEAEVYDGNWNPLNENHKWTVCSISTEVCDGVDNDCDGVIDENLKNTYYRDSDGDGYGNPSVTTQDCTRPSGYVTNNTDCDDSDAKEHPNQTWYKDLDGDGYSDGATLVQCTRPAGYYVASELTATSGDCDDTDQNKHPNQTWYKDADGDLYSDGTNTTSCTRPPGYKVALELTAIVGDCNDNDAAIKPGVAEVCGDGIDNNCNNQIDEATDSDGDGYGACDDCNDNDNTVYPGATEVCDGKDNDCDLLVDEGFDVDSDGYTTCDSPLPDCDDTNASINPGADEVCGDGIDNNCDDLIDPPGIDADLDGYDACVDCNDTDGAIHPGATEVCDGVDNNCDKSIDEGFDVDGDTYTTCSGDCDDTNASINPGVPEECGDGIDNNCNGQIDEAVDADSDGFNACEECNDTDSSINPDATEICDGKDNNCNDQIDEGFADLDMDGYNACEDCNDNNANEHPGQTWYKDSDGDGYSDGTKLVQCTQPVGYKVASELTAASGDCNDSNSSVYPGATEFKNGMDDNCNGQVDEGLEEEGIGLEEKGPCLIATAAYGSFLDPHVKVLRDFRDDYLLTNPAGRAFVEFYYRTSPPVADYIGNHKSLRTATRWALTPVVFGIKHPAAGLLLFGLVIGIAVYRKKKK</sequence>
<organism evidence="3">
    <name type="scientific">marine sediment metagenome</name>
    <dbReference type="NCBI Taxonomy" id="412755"/>
    <lineage>
        <taxon>unclassified sequences</taxon>
        <taxon>metagenomes</taxon>
        <taxon>ecological metagenomes</taxon>
    </lineage>
</organism>
<reference evidence="3" key="1">
    <citation type="journal article" date="2015" name="Nature">
        <title>Complex archaea that bridge the gap between prokaryotes and eukaryotes.</title>
        <authorList>
            <person name="Spang A."/>
            <person name="Saw J.H."/>
            <person name="Jorgensen S.L."/>
            <person name="Zaremba-Niedzwiedzka K."/>
            <person name="Martijn J."/>
            <person name="Lind A.E."/>
            <person name="van Eijk R."/>
            <person name="Schleper C."/>
            <person name="Guy L."/>
            <person name="Ettema T.J."/>
        </authorList>
    </citation>
    <scope>NUCLEOTIDE SEQUENCE</scope>
</reference>
<accession>A0A0F9JZY5</accession>
<protein>
    <submittedName>
        <fullName evidence="3">Uncharacterized protein</fullName>
    </submittedName>
</protein>
<evidence type="ECO:0000256" key="2">
    <source>
        <dbReference type="SAM" id="Phobius"/>
    </source>
</evidence>
<comment type="caution">
    <text evidence="3">The sequence shown here is derived from an EMBL/GenBank/DDBJ whole genome shotgun (WGS) entry which is preliminary data.</text>
</comment>
<keyword evidence="2" id="KW-0812">Transmembrane</keyword>
<feature type="region of interest" description="Disordered" evidence="1">
    <location>
        <begin position="166"/>
        <end position="185"/>
    </location>
</feature>
<feature type="transmembrane region" description="Helical" evidence="2">
    <location>
        <begin position="729"/>
        <end position="746"/>
    </location>
</feature>
<evidence type="ECO:0000256" key="1">
    <source>
        <dbReference type="SAM" id="MobiDB-lite"/>
    </source>
</evidence>
<dbReference type="InterPro" id="IPR049886">
    <property type="entry name" value="CFI_box_CTERM_dom"/>
</dbReference>
<evidence type="ECO:0000313" key="3">
    <source>
        <dbReference type="EMBL" id="KKM15468.1"/>
    </source>
</evidence>